<proteinExistence type="predicted"/>
<sequence>MRFLFRLSQVSFNDLFDTEISCGPLYAIEYGTQFCFWLVKGYGGRCCYPCNTCGFHCVSWVPDLLFLKIGKRSLESKESVW</sequence>
<dbReference type="AlphaFoldDB" id="A0A3P5Y1T5"/>
<protein>
    <submittedName>
        <fullName evidence="1">Uncharacterized protein</fullName>
    </submittedName>
</protein>
<organism evidence="1">
    <name type="scientific">Brassica campestris</name>
    <name type="common">Field mustard</name>
    <dbReference type="NCBI Taxonomy" id="3711"/>
    <lineage>
        <taxon>Eukaryota</taxon>
        <taxon>Viridiplantae</taxon>
        <taxon>Streptophyta</taxon>
        <taxon>Embryophyta</taxon>
        <taxon>Tracheophyta</taxon>
        <taxon>Spermatophyta</taxon>
        <taxon>Magnoliopsida</taxon>
        <taxon>eudicotyledons</taxon>
        <taxon>Gunneridae</taxon>
        <taxon>Pentapetalae</taxon>
        <taxon>rosids</taxon>
        <taxon>malvids</taxon>
        <taxon>Brassicales</taxon>
        <taxon>Brassicaceae</taxon>
        <taxon>Brassiceae</taxon>
        <taxon>Brassica</taxon>
    </lineage>
</organism>
<dbReference type="EMBL" id="LR031568">
    <property type="protein sequence ID" value="VDC61362.1"/>
    <property type="molecule type" value="Genomic_DNA"/>
</dbReference>
<evidence type="ECO:0000313" key="1">
    <source>
        <dbReference type="EMBL" id="VDC61362.1"/>
    </source>
</evidence>
<name>A0A3P5Y1T5_BRACM</name>
<reference evidence="1" key="1">
    <citation type="submission" date="2018-11" db="EMBL/GenBank/DDBJ databases">
        <authorList>
            <consortium name="Genoscope - CEA"/>
            <person name="William W."/>
        </authorList>
    </citation>
    <scope>NUCLEOTIDE SEQUENCE</scope>
</reference>
<gene>
    <name evidence="1" type="ORF">BRAA09T38973Z</name>
</gene>
<accession>A0A3P5Y1T5</accession>